<comment type="caution">
    <text evidence="1">The sequence shown here is derived from an EMBL/GenBank/DDBJ whole genome shotgun (WGS) entry which is preliminary data.</text>
</comment>
<dbReference type="RefSeq" id="WP_343492983.1">
    <property type="nucleotide sequence ID" value="NZ_JBCPYA010000007.1"/>
</dbReference>
<keyword evidence="1" id="KW-0328">Glycosyltransferase</keyword>
<accession>A0ABU9WIX5</accession>
<keyword evidence="2" id="KW-1185">Reference proteome</keyword>
<proteinExistence type="predicted"/>
<reference evidence="1 2" key="1">
    <citation type="submission" date="2024-05" db="EMBL/GenBank/DDBJ databases">
        <title>Burkholderia sp. Nov. a novel bacteria isolated from rhizosphere soil of Camellia sinensis.</title>
        <authorList>
            <person name="Dong Y."/>
        </authorList>
    </citation>
    <scope>NUCLEOTIDE SEQUENCE [LARGE SCALE GENOMIC DNA]</scope>
    <source>
        <strain evidence="1 2">GS2Y</strain>
    </source>
</reference>
<protein>
    <submittedName>
        <fullName evidence="1">Glycosyltransferase</fullName>
        <ecNumber evidence="1">2.4.-.-</ecNumber>
    </submittedName>
</protein>
<dbReference type="Proteomes" id="UP001466933">
    <property type="component" value="Unassembled WGS sequence"/>
</dbReference>
<dbReference type="EC" id="2.4.-.-" evidence="1"/>
<gene>
    <name evidence="1" type="ORF">VOI36_19080</name>
</gene>
<dbReference type="Gene3D" id="3.40.50.2000">
    <property type="entry name" value="Glycogen Phosphorylase B"/>
    <property type="match status" value="1"/>
</dbReference>
<dbReference type="Pfam" id="PF13692">
    <property type="entry name" value="Glyco_trans_1_4"/>
    <property type="match status" value="1"/>
</dbReference>
<dbReference type="GO" id="GO:0016757">
    <property type="term" value="F:glycosyltransferase activity"/>
    <property type="evidence" value="ECO:0007669"/>
    <property type="project" value="UniProtKB-KW"/>
</dbReference>
<keyword evidence="1" id="KW-0808">Transferase</keyword>
<name>A0ABU9WIX5_9BURK</name>
<sequence length="383" mass="43247">MQSFGHNVVALNYFANAFRHIFDEIVPLCSRLLPEKTVKQYSFAPLYDFYYHDYITVPRRDEEGQALLSHGYADPLEAQATEDARTLISRYALGRDDTLFFPSLDIYGVIGLLNALAEQSVDRQPRIFLRFIGVMENASHTYRDPESELVRRLVIAADNGARLALSAETPKLADRLASMLEMPVAVTPYPAIGEAFPYPKSGPMTCFCPGSARFDKGILNLFELFSSIRARDPDLTIRFVMQSLPDREAVPFQKYLSQLYALPGVEVLPSMISEEDMLMHYRRASVVLLPYDHTVYQWRGSAALMEAACFGRPVVSLDRMAFCDQIRYYALGTVCGSFGEMADTVLSLAKEDRGQVARRALQARHRLTADMDGTYDKWLQIAL</sequence>
<evidence type="ECO:0000313" key="1">
    <source>
        <dbReference type="EMBL" id="MEN2472014.1"/>
    </source>
</evidence>
<dbReference type="EMBL" id="JBCPYA010000007">
    <property type="protein sequence ID" value="MEN2472014.1"/>
    <property type="molecule type" value="Genomic_DNA"/>
</dbReference>
<organism evidence="1 2">
    <name type="scientific">Burkholderia theae</name>
    <dbReference type="NCBI Taxonomy" id="3143496"/>
    <lineage>
        <taxon>Bacteria</taxon>
        <taxon>Pseudomonadati</taxon>
        <taxon>Pseudomonadota</taxon>
        <taxon>Betaproteobacteria</taxon>
        <taxon>Burkholderiales</taxon>
        <taxon>Burkholderiaceae</taxon>
        <taxon>Burkholderia</taxon>
    </lineage>
</organism>
<dbReference type="SUPFAM" id="SSF53756">
    <property type="entry name" value="UDP-Glycosyltransferase/glycogen phosphorylase"/>
    <property type="match status" value="1"/>
</dbReference>
<evidence type="ECO:0000313" key="2">
    <source>
        <dbReference type="Proteomes" id="UP001466933"/>
    </source>
</evidence>